<sequence>MLPKTIASAAVDAATFRRSLNRMVHNGDADRAAEITAHRIAEGELMVALGRDTPPTAEELVRLLPPGGRTSPPTFADLALIPDDDLDEMEAEDGEAEEIELEGNYRQWEAEDRVREAKEAAFARL</sequence>
<organism evidence="1 2">
    <name type="scientific">Limnoglobus roseus</name>
    <dbReference type="NCBI Taxonomy" id="2598579"/>
    <lineage>
        <taxon>Bacteria</taxon>
        <taxon>Pseudomonadati</taxon>
        <taxon>Planctomycetota</taxon>
        <taxon>Planctomycetia</taxon>
        <taxon>Gemmatales</taxon>
        <taxon>Gemmataceae</taxon>
        <taxon>Limnoglobus</taxon>
    </lineage>
</organism>
<evidence type="ECO:0000313" key="1">
    <source>
        <dbReference type="EMBL" id="QEL17154.1"/>
    </source>
</evidence>
<accession>A0A5C1AJ58</accession>
<protein>
    <submittedName>
        <fullName evidence="1">Uncharacterized protein</fullName>
    </submittedName>
</protein>
<dbReference type="AlphaFoldDB" id="A0A5C1AJ58"/>
<proteinExistence type="predicted"/>
<dbReference type="KEGG" id="lrs:PX52LOC_04135"/>
<gene>
    <name evidence="1" type="ORF">PX52LOC_04135</name>
</gene>
<reference evidence="2" key="1">
    <citation type="submission" date="2019-08" db="EMBL/GenBank/DDBJ databases">
        <title>Limnoglobus roseus gen. nov., sp. nov., a novel freshwater planctomycete with a giant genome from the family Gemmataceae.</title>
        <authorList>
            <person name="Kulichevskaya I.S."/>
            <person name="Naumoff D.G."/>
            <person name="Miroshnikov K."/>
            <person name="Ivanova A."/>
            <person name="Philippov D.A."/>
            <person name="Hakobyan A."/>
            <person name="Rijpstra I.C."/>
            <person name="Sinninghe Damste J.S."/>
            <person name="Liesack W."/>
            <person name="Dedysh S.N."/>
        </authorList>
    </citation>
    <scope>NUCLEOTIDE SEQUENCE [LARGE SCALE GENOMIC DNA]</scope>
    <source>
        <strain evidence="2">PX52</strain>
    </source>
</reference>
<dbReference type="Proteomes" id="UP000324974">
    <property type="component" value="Chromosome"/>
</dbReference>
<keyword evidence="2" id="KW-1185">Reference proteome</keyword>
<evidence type="ECO:0000313" key="2">
    <source>
        <dbReference type="Proteomes" id="UP000324974"/>
    </source>
</evidence>
<dbReference type="EMBL" id="CP042425">
    <property type="protein sequence ID" value="QEL17154.1"/>
    <property type="molecule type" value="Genomic_DNA"/>
</dbReference>
<dbReference type="RefSeq" id="WP_149111797.1">
    <property type="nucleotide sequence ID" value="NZ_CP042425.1"/>
</dbReference>
<name>A0A5C1AJ58_9BACT</name>